<reference evidence="2 3" key="1">
    <citation type="submission" date="2018-06" db="EMBL/GenBank/DDBJ databases">
        <authorList>
            <consortium name="Pathogen Informatics"/>
            <person name="Doyle S."/>
        </authorList>
    </citation>
    <scope>NUCLEOTIDE SEQUENCE [LARGE SCALE GENOMIC DNA]</scope>
    <source>
        <strain evidence="2 3">NCTC5664</strain>
    </source>
</reference>
<sequence length="107" mass="12508">MLVLGALSTLKLFIKPLWQYHCRFYQIDQLSVQYRTSFLIYKEETSRIERLQYLSIKSNPISKALNLYKVGFMTAGHTIYLPMMSHDDVKIIEARTMSNLRGVESDV</sequence>
<dbReference type="AlphaFoldDB" id="A0A380DTA8"/>
<organism evidence="2 3">
    <name type="scientific">Staphylococcus aureus</name>
    <dbReference type="NCBI Taxonomy" id="1280"/>
    <lineage>
        <taxon>Bacteria</taxon>
        <taxon>Bacillati</taxon>
        <taxon>Bacillota</taxon>
        <taxon>Bacilli</taxon>
        <taxon>Bacillales</taxon>
        <taxon>Staphylococcaceae</taxon>
        <taxon>Staphylococcus</taxon>
    </lineage>
</organism>
<dbReference type="Proteomes" id="UP000254502">
    <property type="component" value="Unassembled WGS sequence"/>
</dbReference>
<gene>
    <name evidence="2" type="ORF">NCTC5664_01900</name>
</gene>
<feature type="domain" description="YdbS-like PH" evidence="1">
    <location>
        <begin position="23"/>
        <end position="90"/>
    </location>
</feature>
<evidence type="ECO:0000313" key="2">
    <source>
        <dbReference type="EMBL" id="SUK49838.1"/>
    </source>
</evidence>
<protein>
    <submittedName>
        <fullName evidence="2">Membrane protein</fullName>
    </submittedName>
</protein>
<name>A0A380DTA8_STAAU</name>
<dbReference type="Pfam" id="PF03703">
    <property type="entry name" value="bPH_2"/>
    <property type="match status" value="1"/>
</dbReference>
<evidence type="ECO:0000313" key="3">
    <source>
        <dbReference type="Proteomes" id="UP000254502"/>
    </source>
</evidence>
<evidence type="ECO:0000259" key="1">
    <source>
        <dbReference type="Pfam" id="PF03703"/>
    </source>
</evidence>
<dbReference type="InterPro" id="IPR005182">
    <property type="entry name" value="YdbS-like_PH"/>
</dbReference>
<dbReference type="PANTHER" id="PTHR34473">
    <property type="entry name" value="UPF0699 TRANSMEMBRANE PROTEIN YDBS"/>
    <property type="match status" value="1"/>
</dbReference>
<dbReference type="EMBL" id="UHAQ01000002">
    <property type="protein sequence ID" value="SUK49838.1"/>
    <property type="molecule type" value="Genomic_DNA"/>
</dbReference>
<dbReference type="PANTHER" id="PTHR34473:SF2">
    <property type="entry name" value="UPF0699 TRANSMEMBRANE PROTEIN YDBT"/>
    <property type="match status" value="1"/>
</dbReference>
<accession>A0A380DTA8</accession>
<proteinExistence type="predicted"/>